<keyword evidence="2" id="KW-1185">Reference proteome</keyword>
<comment type="caution">
    <text evidence="1">The sequence shown here is derived from an EMBL/GenBank/DDBJ whole genome shotgun (WGS) entry which is preliminary data.</text>
</comment>
<organism evidence="1 2">
    <name type="scientific">Panaeolus cyanescens</name>
    <dbReference type="NCBI Taxonomy" id="181874"/>
    <lineage>
        <taxon>Eukaryota</taxon>
        <taxon>Fungi</taxon>
        <taxon>Dikarya</taxon>
        <taxon>Basidiomycota</taxon>
        <taxon>Agaricomycotina</taxon>
        <taxon>Agaricomycetes</taxon>
        <taxon>Agaricomycetidae</taxon>
        <taxon>Agaricales</taxon>
        <taxon>Agaricineae</taxon>
        <taxon>Galeropsidaceae</taxon>
        <taxon>Panaeolus</taxon>
    </lineage>
</organism>
<name>A0A409VIB3_9AGAR</name>
<dbReference type="EMBL" id="NHTK01006053">
    <property type="protein sequence ID" value="PPQ66014.1"/>
    <property type="molecule type" value="Genomic_DNA"/>
</dbReference>
<dbReference type="Proteomes" id="UP000284842">
    <property type="component" value="Unassembled WGS sequence"/>
</dbReference>
<evidence type="ECO:0000313" key="1">
    <source>
        <dbReference type="EMBL" id="PPQ66014.1"/>
    </source>
</evidence>
<protein>
    <recommendedName>
        <fullName evidence="3">Tim44-like domain-containing protein</fullName>
    </recommendedName>
</protein>
<evidence type="ECO:0000313" key="2">
    <source>
        <dbReference type="Proteomes" id="UP000284842"/>
    </source>
</evidence>
<evidence type="ECO:0008006" key="3">
    <source>
        <dbReference type="Google" id="ProtNLM"/>
    </source>
</evidence>
<accession>A0A409VIB3</accession>
<dbReference type="OrthoDB" id="19619at2759"/>
<dbReference type="AlphaFoldDB" id="A0A409VIB3"/>
<dbReference type="InParanoid" id="A0A409VIB3"/>
<reference evidence="1 2" key="1">
    <citation type="journal article" date="2018" name="Evol. Lett.">
        <title>Horizontal gene cluster transfer increased hallucinogenic mushroom diversity.</title>
        <authorList>
            <person name="Reynolds H.T."/>
            <person name="Vijayakumar V."/>
            <person name="Gluck-Thaler E."/>
            <person name="Korotkin H.B."/>
            <person name="Matheny P.B."/>
            <person name="Slot J.C."/>
        </authorList>
    </citation>
    <scope>NUCLEOTIDE SEQUENCE [LARGE SCALE GENOMIC DNA]</scope>
    <source>
        <strain evidence="1 2">2629</strain>
    </source>
</reference>
<dbReference type="Gene3D" id="3.10.450.240">
    <property type="match status" value="1"/>
</dbReference>
<gene>
    <name evidence="1" type="ORF">CVT24_011958</name>
</gene>
<sequence>MAVQGLSRATFVGVVAHNALGGRIASSSSRLPTALAYAARTYATANTAMLTPGTPAPQSKKAPKTVKKIKQAVSKSAAPTAADSSKIFQELSDVDRLKEMEKMMAMSELMPTVDPWGQVIQETLDVMIPYDLSKSKSVDKMNHNFTNWLKNHTALRTLIQMNAVPDKHFPKLGERWWDSPKEKLRRARAAFSTRSLDENALLASFRSEMLEQYITLNQAVVNRNEKQVLKLTTFQYQNDMLARMKSTNKIARRMVWNLHKTLSPVEVVSLRTTEGYMAQEPPRFGNRLMIHALVKFDTEQSLELYNDRGVALHPAAEDPDFSPAEKWRIPAQRKRVTEYLVLERRGWIISPWQFREQMWQSS</sequence>
<proteinExistence type="predicted"/>
<dbReference type="STRING" id="181874.A0A409VIB3"/>